<evidence type="ECO:0000256" key="1">
    <source>
        <dbReference type="SAM" id="MobiDB-lite"/>
    </source>
</evidence>
<comment type="caution">
    <text evidence="3">The sequence shown here is derived from an EMBL/GenBank/DDBJ whole genome shotgun (WGS) entry which is preliminary data.</text>
</comment>
<sequence length="467" mass="53273">MDAVKLEAKWPPDRKSTIEASQFGIFKEPSAGKRLRTTDKATGCLLVLSLIAAAAVVLYFTFYDYTVPTAQGASTGPIVSYAKYVKEKNTMTTQMINRSADGFLTSVLGVQNAENYTTRASEDDVDIITKRIDDGKLGNGRHMRLYPQLAPQHPEYLSYDSNYWRTNLNKNSKLEYADSIYGFNRRSDFPQLAAYRAPFPPKSILDVMKYVTGAPHKANIPEYMIAQESKTHRYYPIRPAEEVNRFLPDVNTPSANLRRFRNKFGPPVFLTPPIMSFPDDFMKPPDLDARYSMDFESDIPLDLTLQEGSASVPSHTGVIFRPPFNDGYPVPDSPKPKKVKNKRKKKPISVMLDIYPLSDNEHENEQVEEEEEEVHHSEMINSLKNNVLHSDSDKLLFSLNLFPKFSEGGRRISKNLKYEEQDDHKPIIHLTTHKPLQDKEEKDEDEKQLGYEYSSESKNIANISKTQ</sequence>
<proteinExistence type="predicted"/>
<keyword evidence="2" id="KW-0472">Membrane</keyword>
<feature type="compositionally biased region" description="Basic and acidic residues" evidence="1">
    <location>
        <begin position="435"/>
        <end position="449"/>
    </location>
</feature>
<protein>
    <submittedName>
        <fullName evidence="3">Uncharacterized protein</fullName>
    </submittedName>
</protein>
<evidence type="ECO:0000256" key="2">
    <source>
        <dbReference type="SAM" id="Phobius"/>
    </source>
</evidence>
<feature type="region of interest" description="Disordered" evidence="1">
    <location>
        <begin position="323"/>
        <end position="377"/>
    </location>
</feature>
<keyword evidence="2" id="KW-0812">Transmembrane</keyword>
<feature type="compositionally biased region" description="Basic residues" evidence="1">
    <location>
        <begin position="336"/>
        <end position="347"/>
    </location>
</feature>
<accession>A0AAV0X8H3</accession>
<keyword evidence="2" id="KW-1133">Transmembrane helix</keyword>
<gene>
    <name evidence="3" type="ORF">MEUPH1_LOCUS19562</name>
</gene>
<feature type="compositionally biased region" description="Polar residues" evidence="1">
    <location>
        <begin position="454"/>
        <end position="467"/>
    </location>
</feature>
<dbReference type="AlphaFoldDB" id="A0AAV0X8H3"/>
<feature type="transmembrane region" description="Helical" evidence="2">
    <location>
        <begin position="43"/>
        <end position="62"/>
    </location>
</feature>
<reference evidence="3 4" key="1">
    <citation type="submission" date="2023-01" db="EMBL/GenBank/DDBJ databases">
        <authorList>
            <person name="Whitehead M."/>
        </authorList>
    </citation>
    <scope>NUCLEOTIDE SEQUENCE [LARGE SCALE GENOMIC DNA]</scope>
</reference>
<dbReference type="Proteomes" id="UP001160148">
    <property type="component" value="Unassembled WGS sequence"/>
</dbReference>
<dbReference type="EMBL" id="CARXXK010000004">
    <property type="protein sequence ID" value="CAI6364774.1"/>
    <property type="molecule type" value="Genomic_DNA"/>
</dbReference>
<name>A0AAV0X8H3_9HEMI</name>
<feature type="region of interest" description="Disordered" evidence="1">
    <location>
        <begin position="422"/>
        <end position="467"/>
    </location>
</feature>
<organism evidence="3 4">
    <name type="scientific">Macrosiphum euphorbiae</name>
    <name type="common">potato aphid</name>
    <dbReference type="NCBI Taxonomy" id="13131"/>
    <lineage>
        <taxon>Eukaryota</taxon>
        <taxon>Metazoa</taxon>
        <taxon>Ecdysozoa</taxon>
        <taxon>Arthropoda</taxon>
        <taxon>Hexapoda</taxon>
        <taxon>Insecta</taxon>
        <taxon>Pterygota</taxon>
        <taxon>Neoptera</taxon>
        <taxon>Paraneoptera</taxon>
        <taxon>Hemiptera</taxon>
        <taxon>Sternorrhyncha</taxon>
        <taxon>Aphidomorpha</taxon>
        <taxon>Aphidoidea</taxon>
        <taxon>Aphididae</taxon>
        <taxon>Macrosiphini</taxon>
        <taxon>Macrosiphum</taxon>
    </lineage>
</organism>
<evidence type="ECO:0000313" key="4">
    <source>
        <dbReference type="Proteomes" id="UP001160148"/>
    </source>
</evidence>
<keyword evidence="4" id="KW-1185">Reference proteome</keyword>
<evidence type="ECO:0000313" key="3">
    <source>
        <dbReference type="EMBL" id="CAI6364774.1"/>
    </source>
</evidence>